<reference evidence="1 2" key="1">
    <citation type="submission" date="2014-04" db="EMBL/GenBank/DDBJ databases">
        <authorList>
            <consortium name="DOE Joint Genome Institute"/>
            <person name="Kuo A."/>
            <person name="Kohler A."/>
            <person name="Costa M.D."/>
            <person name="Nagy L.G."/>
            <person name="Floudas D."/>
            <person name="Copeland A."/>
            <person name="Barry K.W."/>
            <person name="Cichocki N."/>
            <person name="Veneault-Fourrey C."/>
            <person name="LaButti K."/>
            <person name="Lindquist E.A."/>
            <person name="Lipzen A."/>
            <person name="Lundell T."/>
            <person name="Morin E."/>
            <person name="Murat C."/>
            <person name="Sun H."/>
            <person name="Tunlid A."/>
            <person name="Henrissat B."/>
            <person name="Grigoriev I.V."/>
            <person name="Hibbett D.S."/>
            <person name="Martin F."/>
            <person name="Nordberg H.P."/>
            <person name="Cantor M.N."/>
            <person name="Hua S.X."/>
        </authorList>
    </citation>
    <scope>NUCLEOTIDE SEQUENCE [LARGE SCALE GENOMIC DNA]</scope>
    <source>
        <strain evidence="1 2">441</strain>
    </source>
</reference>
<reference evidence="2" key="2">
    <citation type="submission" date="2015-01" db="EMBL/GenBank/DDBJ databases">
        <title>Evolutionary Origins and Diversification of the Mycorrhizal Mutualists.</title>
        <authorList>
            <consortium name="DOE Joint Genome Institute"/>
            <consortium name="Mycorrhizal Genomics Consortium"/>
            <person name="Kohler A."/>
            <person name="Kuo A."/>
            <person name="Nagy L.G."/>
            <person name="Floudas D."/>
            <person name="Copeland A."/>
            <person name="Barry K.W."/>
            <person name="Cichocki N."/>
            <person name="Veneault-Fourrey C."/>
            <person name="LaButti K."/>
            <person name="Lindquist E.A."/>
            <person name="Lipzen A."/>
            <person name="Lundell T."/>
            <person name="Morin E."/>
            <person name="Murat C."/>
            <person name="Riley R."/>
            <person name="Ohm R."/>
            <person name="Sun H."/>
            <person name="Tunlid A."/>
            <person name="Henrissat B."/>
            <person name="Grigoriev I.V."/>
            <person name="Hibbett D.S."/>
            <person name="Martin F."/>
        </authorList>
    </citation>
    <scope>NUCLEOTIDE SEQUENCE [LARGE SCALE GENOMIC DNA]</scope>
    <source>
        <strain evidence="2">441</strain>
    </source>
</reference>
<sequence length="91" mass="10189">MTGLQLQLQHGSYERYIRVVVHKTHTHLLTFRGNTYLSTCVPCCIQSLAAYPFGFQWAVTNDGITIVGVVTAKAMRNARDGKKQPPKDTHT</sequence>
<dbReference type="HOGENOM" id="CLU_2427894_0_0_1"/>
<evidence type="ECO:0000313" key="2">
    <source>
        <dbReference type="Proteomes" id="UP000054018"/>
    </source>
</evidence>
<organism evidence="1 2">
    <name type="scientific">Pisolithus microcarpus 441</name>
    <dbReference type="NCBI Taxonomy" id="765257"/>
    <lineage>
        <taxon>Eukaryota</taxon>
        <taxon>Fungi</taxon>
        <taxon>Dikarya</taxon>
        <taxon>Basidiomycota</taxon>
        <taxon>Agaricomycotina</taxon>
        <taxon>Agaricomycetes</taxon>
        <taxon>Agaricomycetidae</taxon>
        <taxon>Boletales</taxon>
        <taxon>Sclerodermatineae</taxon>
        <taxon>Pisolithaceae</taxon>
        <taxon>Pisolithus</taxon>
    </lineage>
</organism>
<dbReference type="Proteomes" id="UP000054018">
    <property type="component" value="Unassembled WGS sequence"/>
</dbReference>
<keyword evidence="2" id="KW-1185">Reference proteome</keyword>
<name>A0A0C9ZQP5_9AGAM</name>
<gene>
    <name evidence="1" type="ORF">PISMIDRAFT_680787</name>
</gene>
<protein>
    <submittedName>
        <fullName evidence="1">Uncharacterized protein</fullName>
    </submittedName>
</protein>
<proteinExistence type="predicted"/>
<accession>A0A0C9ZQP5</accession>
<evidence type="ECO:0000313" key="1">
    <source>
        <dbReference type="EMBL" id="KIK22013.1"/>
    </source>
</evidence>
<dbReference type="EMBL" id="KN833744">
    <property type="protein sequence ID" value="KIK22013.1"/>
    <property type="molecule type" value="Genomic_DNA"/>
</dbReference>
<dbReference type="AlphaFoldDB" id="A0A0C9ZQP5"/>